<dbReference type="InterPro" id="IPR029068">
    <property type="entry name" value="Glyas_Bleomycin-R_OHBP_Dase"/>
</dbReference>
<dbReference type="eggNOG" id="COG0346">
    <property type="taxonomic scope" value="Bacteria"/>
</dbReference>
<dbReference type="Pfam" id="PF00903">
    <property type="entry name" value="Glyoxalase"/>
    <property type="match status" value="1"/>
</dbReference>
<evidence type="ECO:0000313" key="3">
    <source>
        <dbReference type="Proteomes" id="UP000000657"/>
    </source>
</evidence>
<dbReference type="CDD" id="cd08351">
    <property type="entry name" value="ChaP_like"/>
    <property type="match status" value="1"/>
</dbReference>
<gene>
    <name evidence="2" type="ordered locus">FRAAL2068</name>
</gene>
<dbReference type="Gene3D" id="3.10.180.10">
    <property type="entry name" value="2,3-Dihydroxybiphenyl 1,2-Dioxygenase, domain 1"/>
    <property type="match status" value="1"/>
</dbReference>
<dbReference type="SUPFAM" id="SSF54593">
    <property type="entry name" value="Glyoxalase/Bleomycin resistance protein/Dihydroxybiphenyl dioxygenase"/>
    <property type="match status" value="1"/>
</dbReference>
<proteinExistence type="predicted"/>
<dbReference type="Proteomes" id="UP000000657">
    <property type="component" value="Chromosome"/>
</dbReference>
<dbReference type="STRING" id="326424.FRAAL2068"/>
<dbReference type="AlphaFoldDB" id="Q0RP18"/>
<dbReference type="PROSITE" id="PS51819">
    <property type="entry name" value="VOC"/>
    <property type="match status" value="1"/>
</dbReference>
<feature type="domain" description="VOC" evidence="1">
    <location>
        <begin position="4"/>
        <end position="121"/>
    </location>
</feature>
<evidence type="ECO:0000259" key="1">
    <source>
        <dbReference type="PROSITE" id="PS51819"/>
    </source>
</evidence>
<dbReference type="RefSeq" id="WP_011603234.1">
    <property type="nucleotide sequence ID" value="NC_008278.1"/>
</dbReference>
<sequence>MTVRFNHTIVAARDRHESATFLSRLLSLPAPVPAGHFLAVQLADGVTLDYADTGTEISAQHYAFLVSDEVFDAAIERIRTQGVEHWADPARQHPGEINTNDGGRGVYFQDPGGHFMEIITVPYGGF</sequence>
<dbReference type="KEGG" id="fal:FRAAL2068"/>
<dbReference type="InterPro" id="IPR037523">
    <property type="entry name" value="VOC_core"/>
</dbReference>
<keyword evidence="3" id="KW-1185">Reference proteome</keyword>
<accession>Q0RP18</accession>
<evidence type="ECO:0000313" key="2">
    <source>
        <dbReference type="EMBL" id="CAJ60717.1"/>
    </source>
</evidence>
<dbReference type="InterPro" id="IPR004360">
    <property type="entry name" value="Glyas_Fos-R_dOase_dom"/>
</dbReference>
<dbReference type="EMBL" id="CT573213">
    <property type="protein sequence ID" value="CAJ60717.1"/>
    <property type="molecule type" value="Genomic_DNA"/>
</dbReference>
<dbReference type="OrthoDB" id="9810341at2"/>
<name>Q0RP18_FRAAA</name>
<protein>
    <recommendedName>
        <fullName evidence="1">VOC domain-containing protein</fullName>
    </recommendedName>
</protein>
<reference evidence="2 3" key="1">
    <citation type="journal article" date="2007" name="Genome Res.">
        <title>Genome characteristics of facultatively symbiotic Frankia sp. strains reflect host range and host plant biogeography.</title>
        <authorList>
            <person name="Normand P."/>
            <person name="Lapierre P."/>
            <person name="Tisa L.S."/>
            <person name="Gogarten J.P."/>
            <person name="Alloisio N."/>
            <person name="Bagnarol E."/>
            <person name="Bassi C.A."/>
            <person name="Berry A.M."/>
            <person name="Bickhart D.M."/>
            <person name="Choisne N."/>
            <person name="Couloux A."/>
            <person name="Cournoyer B."/>
            <person name="Cruveiller S."/>
            <person name="Daubin V."/>
            <person name="Demange N."/>
            <person name="Francino M.P."/>
            <person name="Goltsman E."/>
            <person name="Huang Y."/>
            <person name="Kopp O.R."/>
            <person name="Labarre L."/>
            <person name="Lapidus A."/>
            <person name="Lavire C."/>
            <person name="Marechal J."/>
            <person name="Martinez M."/>
            <person name="Mastronunzio J.E."/>
            <person name="Mullin B.C."/>
            <person name="Niemann J."/>
            <person name="Pujic P."/>
            <person name="Rawnsley T."/>
            <person name="Rouy Z."/>
            <person name="Schenowitz C."/>
            <person name="Sellstedt A."/>
            <person name="Tavares F."/>
            <person name="Tomkins J.P."/>
            <person name="Vallenet D."/>
            <person name="Valverde C."/>
            <person name="Wall L.G."/>
            <person name="Wang Y."/>
            <person name="Medigue C."/>
            <person name="Benson D.R."/>
        </authorList>
    </citation>
    <scope>NUCLEOTIDE SEQUENCE [LARGE SCALE GENOMIC DNA]</scope>
    <source>
        <strain evidence="3">DSM 45986 / CECT 9034 / ACN14a</strain>
    </source>
</reference>
<dbReference type="HOGENOM" id="CLU_142293_0_0_11"/>
<organism evidence="2 3">
    <name type="scientific">Frankia alni (strain DSM 45986 / CECT 9034 / ACN14a)</name>
    <dbReference type="NCBI Taxonomy" id="326424"/>
    <lineage>
        <taxon>Bacteria</taxon>
        <taxon>Bacillati</taxon>
        <taxon>Actinomycetota</taxon>
        <taxon>Actinomycetes</taxon>
        <taxon>Frankiales</taxon>
        <taxon>Frankiaceae</taxon>
        <taxon>Frankia</taxon>
    </lineage>
</organism>